<dbReference type="SUPFAM" id="SSF53474">
    <property type="entry name" value="alpha/beta-Hydrolases"/>
    <property type="match status" value="1"/>
</dbReference>
<keyword evidence="5 10" id="KW-0378">Hydrolase</keyword>
<dbReference type="OrthoDB" id="10263094at2759"/>
<keyword evidence="6" id="KW-1015">Disulfide bond</keyword>
<feature type="chain" id="PRO_5018264128" description="Palmitoyl-protein thioesterase 1" evidence="9">
    <location>
        <begin position="18"/>
        <end position="316"/>
    </location>
</feature>
<dbReference type="PRINTS" id="PR00414">
    <property type="entry name" value="PPTHIESTRASE"/>
</dbReference>
<name>A0A3N4L290_9PEZI</name>
<dbReference type="GO" id="GO:0008474">
    <property type="term" value="F:palmitoyl-(protein) hydrolase activity"/>
    <property type="evidence" value="ECO:0007669"/>
    <property type="project" value="UniProtKB-EC"/>
</dbReference>
<proteinExistence type="inferred from homology"/>
<dbReference type="InterPro" id="IPR029058">
    <property type="entry name" value="AB_hydrolase_fold"/>
</dbReference>
<evidence type="ECO:0000256" key="3">
    <source>
        <dbReference type="ARBA" id="ARBA00014212"/>
    </source>
</evidence>
<reference evidence="10 11" key="1">
    <citation type="journal article" date="2018" name="Nat. Ecol. Evol.">
        <title>Pezizomycetes genomes reveal the molecular basis of ectomycorrhizal truffle lifestyle.</title>
        <authorList>
            <person name="Murat C."/>
            <person name="Payen T."/>
            <person name="Noel B."/>
            <person name="Kuo A."/>
            <person name="Morin E."/>
            <person name="Chen J."/>
            <person name="Kohler A."/>
            <person name="Krizsan K."/>
            <person name="Balestrini R."/>
            <person name="Da Silva C."/>
            <person name="Montanini B."/>
            <person name="Hainaut M."/>
            <person name="Levati E."/>
            <person name="Barry K.W."/>
            <person name="Belfiori B."/>
            <person name="Cichocki N."/>
            <person name="Clum A."/>
            <person name="Dockter R.B."/>
            <person name="Fauchery L."/>
            <person name="Guy J."/>
            <person name="Iotti M."/>
            <person name="Le Tacon F."/>
            <person name="Lindquist E.A."/>
            <person name="Lipzen A."/>
            <person name="Malagnac F."/>
            <person name="Mello A."/>
            <person name="Molinier V."/>
            <person name="Miyauchi S."/>
            <person name="Poulain J."/>
            <person name="Riccioni C."/>
            <person name="Rubini A."/>
            <person name="Sitrit Y."/>
            <person name="Splivallo R."/>
            <person name="Traeger S."/>
            <person name="Wang M."/>
            <person name="Zifcakova L."/>
            <person name="Wipf D."/>
            <person name="Zambonelli A."/>
            <person name="Paolocci F."/>
            <person name="Nowrousian M."/>
            <person name="Ottonello S."/>
            <person name="Baldrian P."/>
            <person name="Spatafora J.W."/>
            <person name="Henrissat B."/>
            <person name="Nagy L.G."/>
            <person name="Aury J.M."/>
            <person name="Wincker P."/>
            <person name="Grigoriev I.V."/>
            <person name="Bonfante P."/>
            <person name="Martin F.M."/>
        </authorList>
    </citation>
    <scope>NUCLEOTIDE SEQUENCE [LARGE SCALE GENOMIC DNA]</scope>
    <source>
        <strain evidence="10 11">CCBAS932</strain>
    </source>
</reference>
<gene>
    <name evidence="10" type="ORF">P167DRAFT_533009</name>
</gene>
<dbReference type="AlphaFoldDB" id="A0A3N4L290"/>
<evidence type="ECO:0000256" key="5">
    <source>
        <dbReference type="ARBA" id="ARBA00022801"/>
    </source>
</evidence>
<protein>
    <recommendedName>
        <fullName evidence="3">Palmitoyl-protein thioesterase 1</fullName>
        <ecNumber evidence="2">3.1.2.22</ecNumber>
    </recommendedName>
    <alternativeName>
        <fullName evidence="8">Palmitoyl-protein hydrolase 1</fullName>
    </alternativeName>
</protein>
<feature type="signal peptide" evidence="9">
    <location>
        <begin position="1"/>
        <end position="17"/>
    </location>
</feature>
<dbReference type="FunFam" id="3.40.50.1820:FF:000107">
    <property type="entry name" value="Palmitoyl-protein thioesterase 1"/>
    <property type="match status" value="1"/>
</dbReference>
<dbReference type="EMBL" id="ML119112">
    <property type="protein sequence ID" value="RPB15622.1"/>
    <property type="molecule type" value="Genomic_DNA"/>
</dbReference>
<dbReference type="PANTHER" id="PTHR11247:SF8">
    <property type="entry name" value="PALMITOYL-PROTEIN THIOESTERASE 1"/>
    <property type="match status" value="1"/>
</dbReference>
<evidence type="ECO:0000256" key="9">
    <source>
        <dbReference type="SAM" id="SignalP"/>
    </source>
</evidence>
<evidence type="ECO:0000256" key="2">
    <source>
        <dbReference type="ARBA" id="ARBA00012423"/>
    </source>
</evidence>
<dbReference type="InParanoid" id="A0A3N4L290"/>
<dbReference type="Proteomes" id="UP000277580">
    <property type="component" value="Unassembled WGS sequence"/>
</dbReference>
<dbReference type="Pfam" id="PF02089">
    <property type="entry name" value="Palm_thioest"/>
    <property type="match status" value="1"/>
</dbReference>
<dbReference type="Gene3D" id="3.40.50.1820">
    <property type="entry name" value="alpha/beta hydrolase"/>
    <property type="match status" value="1"/>
</dbReference>
<evidence type="ECO:0000256" key="6">
    <source>
        <dbReference type="ARBA" id="ARBA00023157"/>
    </source>
</evidence>
<sequence length="316" mass="34846">MVVLALALLASAAVVRATPIEKSQKQLPLVIWHGLGDTYDSEGITSVGELANETNPGTFVHSVYLDEDPSSDRSASFFGLVNTQLATVCDQLASIPELAGGFNAIGFSQGGQFLRGYVERCNNPPVRTLLTFGAQHNGIADFLGECKPTDFVCKSASSLLRSSKWTPWVQNKVVPAQYFRDPEDLGPYLEKSAFLADINNERDGERNETYRENLAGLERFVMIMFDEDLTVVPKESAWFAEVNRTSGEITLLENRDIYKEDWIGLKSLGTKGKLEYLTIPGRHMELSDEGLKALFKTYLGPGGRLNTEDQHSGGEL</sequence>
<dbReference type="STRING" id="1392247.A0A3N4L290"/>
<organism evidence="10 11">
    <name type="scientific">Morchella conica CCBAS932</name>
    <dbReference type="NCBI Taxonomy" id="1392247"/>
    <lineage>
        <taxon>Eukaryota</taxon>
        <taxon>Fungi</taxon>
        <taxon>Dikarya</taxon>
        <taxon>Ascomycota</taxon>
        <taxon>Pezizomycotina</taxon>
        <taxon>Pezizomycetes</taxon>
        <taxon>Pezizales</taxon>
        <taxon>Morchellaceae</taxon>
        <taxon>Morchella</taxon>
    </lineage>
</organism>
<keyword evidence="4 9" id="KW-0732">Signal</keyword>
<dbReference type="PANTHER" id="PTHR11247">
    <property type="entry name" value="PALMITOYL-PROTEIN THIOESTERASE/DOLICHYLDIPHOSPHATASE 1"/>
    <property type="match status" value="1"/>
</dbReference>
<evidence type="ECO:0000256" key="1">
    <source>
        <dbReference type="ARBA" id="ARBA00010758"/>
    </source>
</evidence>
<evidence type="ECO:0000256" key="8">
    <source>
        <dbReference type="ARBA" id="ARBA00031934"/>
    </source>
</evidence>
<comment type="similarity">
    <text evidence="1">Belongs to the palmitoyl-protein thioesterase family.</text>
</comment>
<evidence type="ECO:0000256" key="4">
    <source>
        <dbReference type="ARBA" id="ARBA00022729"/>
    </source>
</evidence>
<evidence type="ECO:0000313" key="11">
    <source>
        <dbReference type="Proteomes" id="UP000277580"/>
    </source>
</evidence>
<accession>A0A3N4L290</accession>
<keyword evidence="11" id="KW-1185">Reference proteome</keyword>
<evidence type="ECO:0000313" key="10">
    <source>
        <dbReference type="EMBL" id="RPB15622.1"/>
    </source>
</evidence>
<dbReference type="InterPro" id="IPR002472">
    <property type="entry name" value="Palm_thioest"/>
</dbReference>
<keyword evidence="7" id="KW-0325">Glycoprotein</keyword>
<evidence type="ECO:0000256" key="7">
    <source>
        <dbReference type="ARBA" id="ARBA00023180"/>
    </source>
</evidence>
<dbReference type="EC" id="3.1.2.22" evidence="2"/>